<keyword evidence="2" id="KW-0472">Membrane</keyword>
<feature type="region of interest" description="Disordered" evidence="1">
    <location>
        <begin position="94"/>
        <end position="114"/>
    </location>
</feature>
<dbReference type="AlphaFoldDB" id="A0AAV9UXV2"/>
<sequence length="114" mass="13133">MSAPFVVLDFNNSILLWSRLYFYLHIGMAGLYVILKSPTVNLIKAELKKRSNVVPQQPTREQIRKEALPFGIPDEEVVVADLQEAMEEIQELKERRMAGERTDSAFKDIKAKRN</sequence>
<dbReference type="Proteomes" id="UP001375240">
    <property type="component" value="Unassembled WGS sequence"/>
</dbReference>
<keyword evidence="2" id="KW-0812">Transmembrane</keyword>
<comment type="caution">
    <text evidence="3">The sequence shown here is derived from an EMBL/GenBank/DDBJ whole genome shotgun (WGS) entry which is preliminary data.</text>
</comment>
<evidence type="ECO:0000313" key="4">
    <source>
        <dbReference type="Proteomes" id="UP001375240"/>
    </source>
</evidence>
<proteinExistence type="predicted"/>
<protein>
    <submittedName>
        <fullName evidence="3">Uncharacterized protein</fullName>
    </submittedName>
</protein>
<gene>
    <name evidence="3" type="ORF">TWF696_005973</name>
</gene>
<evidence type="ECO:0000256" key="1">
    <source>
        <dbReference type="SAM" id="MobiDB-lite"/>
    </source>
</evidence>
<evidence type="ECO:0000256" key="2">
    <source>
        <dbReference type="SAM" id="Phobius"/>
    </source>
</evidence>
<feature type="transmembrane region" description="Helical" evidence="2">
    <location>
        <begin position="20"/>
        <end position="43"/>
    </location>
</feature>
<organism evidence="3 4">
    <name type="scientific">Orbilia brochopaga</name>
    <dbReference type="NCBI Taxonomy" id="3140254"/>
    <lineage>
        <taxon>Eukaryota</taxon>
        <taxon>Fungi</taxon>
        <taxon>Dikarya</taxon>
        <taxon>Ascomycota</taxon>
        <taxon>Pezizomycotina</taxon>
        <taxon>Orbiliomycetes</taxon>
        <taxon>Orbiliales</taxon>
        <taxon>Orbiliaceae</taxon>
        <taxon>Orbilia</taxon>
    </lineage>
</organism>
<reference evidence="3 4" key="1">
    <citation type="submission" date="2019-10" db="EMBL/GenBank/DDBJ databases">
        <authorList>
            <person name="Palmer J.M."/>
        </authorList>
    </citation>
    <scope>NUCLEOTIDE SEQUENCE [LARGE SCALE GENOMIC DNA]</scope>
    <source>
        <strain evidence="3 4">TWF696</strain>
    </source>
</reference>
<accession>A0AAV9UXV2</accession>
<keyword evidence="2" id="KW-1133">Transmembrane helix</keyword>
<name>A0AAV9UXV2_9PEZI</name>
<keyword evidence="4" id="KW-1185">Reference proteome</keyword>
<evidence type="ECO:0000313" key="3">
    <source>
        <dbReference type="EMBL" id="KAK6349694.1"/>
    </source>
</evidence>
<dbReference type="EMBL" id="JAVHNQ010000004">
    <property type="protein sequence ID" value="KAK6349694.1"/>
    <property type="molecule type" value="Genomic_DNA"/>
</dbReference>